<gene>
    <name evidence="6" type="ORF">JJB97_11150</name>
</gene>
<keyword evidence="2" id="KW-0378">Hydrolase</keyword>
<dbReference type="InterPro" id="IPR002933">
    <property type="entry name" value="Peptidase_M20"/>
</dbReference>
<evidence type="ECO:0000256" key="1">
    <source>
        <dbReference type="ARBA" id="ARBA00022723"/>
    </source>
</evidence>
<reference evidence="6" key="1">
    <citation type="submission" date="2021-01" db="EMBL/GenBank/DDBJ databases">
        <title>Intestinitalea alba gen. nov., sp. nov., a novel genus of the family Enterobacteriaceae, isolated from the gut of the plastic-eating mealworm Tenebrio molitor L.</title>
        <authorList>
            <person name="Yang Y."/>
        </authorList>
    </citation>
    <scope>NUCLEOTIDE SEQUENCE</scope>
    <source>
        <strain evidence="6">BIT-L3</strain>
    </source>
</reference>
<evidence type="ECO:0000256" key="3">
    <source>
        <dbReference type="ARBA" id="ARBA00023285"/>
    </source>
</evidence>
<dbReference type="Proteomes" id="UP000659047">
    <property type="component" value="Unassembled WGS sequence"/>
</dbReference>
<evidence type="ECO:0000313" key="7">
    <source>
        <dbReference type="Proteomes" id="UP000659047"/>
    </source>
</evidence>
<sequence>MDMEKYFAELAQLVNVDCGTHTPAGVAQVADIISGFWRDEGWQVKSVNLGAQVGPGVLVTNKPDASGYDVLLIGHLDTVFPPGTVAERPMSLSETRAMGPGVSDMKGGLLNILWALRGLDDAHKSRLSIAVAMNPDEEIGSVHSHEWISQLALRAKTVLVCEAARADGSLVNARKGMAGYRLTFSGKAAHAGNEPEKGRSAVVALANAISAIGGLADATLGTTLNPGVVRGGDAPNVVPAWAEAELDVRFWRNDEYQRINEQLQSLCERGFLDGVTTTLTRITHKPAMAPDEGTQALMRLVEQAGKEEGVAITWQAVGGGSDANLTASLGIPTLDGLGPVGAGFHGPDEYLDIRSIEPRIRLLRRVVASLQ</sequence>
<organism evidence="6 7">
    <name type="scientific">Tenebrionibacter intestinalis</name>
    <dbReference type="NCBI Taxonomy" id="2799638"/>
    <lineage>
        <taxon>Bacteria</taxon>
        <taxon>Pseudomonadati</taxon>
        <taxon>Pseudomonadota</taxon>
        <taxon>Gammaproteobacteria</taxon>
        <taxon>Enterobacterales</taxon>
        <taxon>Enterobacteriaceae</taxon>
        <taxon>Tenebrionibacter/Tenebrionicola group</taxon>
        <taxon>Tenebrionibacter</taxon>
    </lineage>
</organism>
<dbReference type="Gene3D" id="3.30.70.360">
    <property type="match status" value="1"/>
</dbReference>
<accession>A0A8K0XX22</accession>
<dbReference type="Pfam" id="PF01546">
    <property type="entry name" value="Peptidase_M20"/>
    <property type="match status" value="1"/>
</dbReference>
<dbReference type="Gene3D" id="3.40.630.10">
    <property type="entry name" value="Zn peptidases"/>
    <property type="match status" value="1"/>
</dbReference>
<dbReference type="PIRSF" id="PIRSF037238">
    <property type="entry name" value="Carboxypeptidase_G2"/>
    <property type="match status" value="1"/>
</dbReference>
<name>A0A8K0XX22_9ENTR</name>
<evidence type="ECO:0000256" key="4">
    <source>
        <dbReference type="PIRSR" id="PIRSR037238-1"/>
    </source>
</evidence>
<evidence type="ECO:0000256" key="2">
    <source>
        <dbReference type="ARBA" id="ARBA00022801"/>
    </source>
</evidence>
<feature type="active site" evidence="4">
    <location>
        <position position="77"/>
    </location>
</feature>
<keyword evidence="3" id="KW-0170">Cobalt</keyword>
<dbReference type="CDD" id="cd03885">
    <property type="entry name" value="M20_CPDG2"/>
    <property type="match status" value="1"/>
</dbReference>
<dbReference type="InterPro" id="IPR036264">
    <property type="entry name" value="Bact_exopeptidase_dim_dom"/>
</dbReference>
<dbReference type="PANTHER" id="PTHR43808">
    <property type="entry name" value="ACETYLORNITHINE DEACETYLASE"/>
    <property type="match status" value="1"/>
</dbReference>
<dbReference type="InterPro" id="IPR017150">
    <property type="entry name" value="Pept_M20_glutamate_carboxypep"/>
</dbReference>
<dbReference type="InterPro" id="IPR050072">
    <property type="entry name" value="Peptidase_M20A"/>
</dbReference>
<dbReference type="GO" id="GO:0046872">
    <property type="term" value="F:metal ion binding"/>
    <property type="evidence" value="ECO:0007669"/>
    <property type="project" value="UniProtKB-KW"/>
</dbReference>
<dbReference type="PANTHER" id="PTHR43808:SF9">
    <property type="entry name" value="BLL0789 PROTEIN"/>
    <property type="match status" value="1"/>
</dbReference>
<dbReference type="AlphaFoldDB" id="A0A8K0XX22"/>
<feature type="domain" description="Peptidase M20 dimerisation" evidence="5">
    <location>
        <begin position="172"/>
        <end position="270"/>
    </location>
</feature>
<dbReference type="GO" id="GO:0016787">
    <property type="term" value="F:hydrolase activity"/>
    <property type="evidence" value="ECO:0007669"/>
    <property type="project" value="UniProtKB-KW"/>
</dbReference>
<evidence type="ECO:0000259" key="5">
    <source>
        <dbReference type="Pfam" id="PF07687"/>
    </source>
</evidence>
<evidence type="ECO:0000313" key="6">
    <source>
        <dbReference type="EMBL" id="MBK4715876.1"/>
    </source>
</evidence>
<feature type="active site" description="Proton acceptor" evidence="4">
    <location>
        <position position="137"/>
    </location>
</feature>
<dbReference type="InterPro" id="IPR011650">
    <property type="entry name" value="Peptidase_M20_dimer"/>
</dbReference>
<dbReference type="SUPFAM" id="SSF55031">
    <property type="entry name" value="Bacterial exopeptidase dimerisation domain"/>
    <property type="match status" value="1"/>
</dbReference>
<dbReference type="Pfam" id="PF07687">
    <property type="entry name" value="M20_dimer"/>
    <property type="match status" value="1"/>
</dbReference>
<dbReference type="RefSeq" id="WP_238714098.1">
    <property type="nucleotide sequence ID" value="NZ_JAEPBH010000027.1"/>
</dbReference>
<dbReference type="SUPFAM" id="SSF53187">
    <property type="entry name" value="Zn-dependent exopeptidases"/>
    <property type="match status" value="1"/>
</dbReference>
<comment type="caution">
    <text evidence="6">The sequence shown here is derived from an EMBL/GenBank/DDBJ whole genome shotgun (WGS) entry which is preliminary data.</text>
</comment>
<keyword evidence="1" id="KW-0479">Metal-binding</keyword>
<protein>
    <submittedName>
        <fullName evidence="6">M20 family metallopeptidase</fullName>
    </submittedName>
</protein>
<dbReference type="EMBL" id="JAEPBH010000027">
    <property type="protein sequence ID" value="MBK4715876.1"/>
    <property type="molecule type" value="Genomic_DNA"/>
</dbReference>
<keyword evidence="7" id="KW-1185">Reference proteome</keyword>
<proteinExistence type="predicted"/>